<protein>
    <recommendedName>
        <fullName evidence="8">Pentatricopeptide repeat-containing protein</fullName>
    </recommendedName>
</protein>
<dbReference type="Pfam" id="PF13041">
    <property type="entry name" value="PPR_2"/>
    <property type="match status" value="4"/>
</dbReference>
<reference evidence="4 7" key="1">
    <citation type="submission" date="2024-02" db="EMBL/GenBank/DDBJ databases">
        <authorList>
            <person name="Vignale AGUSTIN F."/>
            <person name="Sosa J E."/>
            <person name="Modenutti C."/>
        </authorList>
    </citation>
    <scope>NUCLEOTIDE SEQUENCE [LARGE SCALE GENOMIC DNA]</scope>
</reference>
<name>A0ABC8SA75_9AQUA</name>
<dbReference type="PANTHER" id="PTHR47934">
    <property type="entry name" value="PENTATRICOPEPTIDE REPEAT-CONTAINING PROTEIN PET309, MITOCHONDRIAL"/>
    <property type="match status" value="1"/>
</dbReference>
<feature type="repeat" description="PPR" evidence="3">
    <location>
        <begin position="465"/>
        <end position="499"/>
    </location>
</feature>
<feature type="repeat" description="PPR" evidence="3">
    <location>
        <begin position="537"/>
        <end position="571"/>
    </location>
</feature>
<dbReference type="PROSITE" id="PS51375">
    <property type="entry name" value="PPR"/>
    <property type="match status" value="8"/>
</dbReference>
<comment type="caution">
    <text evidence="4">The sequence shown here is derived from an EMBL/GenBank/DDBJ whole genome shotgun (WGS) entry which is preliminary data.</text>
</comment>
<evidence type="ECO:0000256" key="3">
    <source>
        <dbReference type="PROSITE-ProRule" id="PRU00708"/>
    </source>
</evidence>
<comment type="similarity">
    <text evidence="1">Belongs to the PPR family. P subfamily.</text>
</comment>
<keyword evidence="7" id="KW-1185">Reference proteome</keyword>
<dbReference type="AlphaFoldDB" id="A0ABC8SA75"/>
<dbReference type="InterPro" id="IPR011990">
    <property type="entry name" value="TPR-like_helical_dom_sf"/>
</dbReference>
<feature type="repeat" description="PPR" evidence="3">
    <location>
        <begin position="216"/>
        <end position="250"/>
    </location>
</feature>
<feature type="repeat" description="PPR" evidence="3">
    <location>
        <begin position="501"/>
        <end position="536"/>
    </location>
</feature>
<dbReference type="EMBL" id="CAUOFW020002498">
    <property type="protein sequence ID" value="CAK9154128.1"/>
    <property type="molecule type" value="Genomic_DNA"/>
</dbReference>
<dbReference type="Gene3D" id="1.25.40.10">
    <property type="entry name" value="Tetratricopeptide repeat domain"/>
    <property type="match status" value="6"/>
</dbReference>
<proteinExistence type="inferred from homology"/>
<evidence type="ECO:0000256" key="2">
    <source>
        <dbReference type="ARBA" id="ARBA00022737"/>
    </source>
</evidence>
<feature type="repeat" description="PPR" evidence="3">
    <location>
        <begin position="642"/>
        <end position="676"/>
    </location>
</feature>
<dbReference type="InterPro" id="IPR051114">
    <property type="entry name" value="Mito_RNA_Proc_CCM1"/>
</dbReference>
<dbReference type="PANTHER" id="PTHR47934:SF6">
    <property type="entry name" value="MITOCHONDRIAL GROUP I INTRON SPLICING FACTOR CCM1-RELATED"/>
    <property type="match status" value="1"/>
</dbReference>
<evidence type="ECO:0000313" key="6">
    <source>
        <dbReference type="EMBL" id="CAK9159037.1"/>
    </source>
</evidence>
<evidence type="ECO:0008006" key="8">
    <source>
        <dbReference type="Google" id="ProtNLM"/>
    </source>
</evidence>
<feature type="repeat" description="PPR" evidence="3">
    <location>
        <begin position="607"/>
        <end position="641"/>
    </location>
</feature>
<organism evidence="4 7">
    <name type="scientific">Ilex paraguariensis</name>
    <name type="common">yerba mate</name>
    <dbReference type="NCBI Taxonomy" id="185542"/>
    <lineage>
        <taxon>Eukaryota</taxon>
        <taxon>Viridiplantae</taxon>
        <taxon>Streptophyta</taxon>
        <taxon>Embryophyta</taxon>
        <taxon>Tracheophyta</taxon>
        <taxon>Spermatophyta</taxon>
        <taxon>Magnoliopsida</taxon>
        <taxon>eudicotyledons</taxon>
        <taxon>Gunneridae</taxon>
        <taxon>Pentapetalae</taxon>
        <taxon>asterids</taxon>
        <taxon>campanulids</taxon>
        <taxon>Aquifoliales</taxon>
        <taxon>Aquifoliaceae</taxon>
        <taxon>Ilex</taxon>
    </lineage>
</organism>
<dbReference type="EMBL" id="CAUOFW020003285">
    <property type="protein sequence ID" value="CAK9159037.1"/>
    <property type="molecule type" value="Genomic_DNA"/>
</dbReference>
<evidence type="ECO:0000313" key="4">
    <source>
        <dbReference type="EMBL" id="CAK9154116.1"/>
    </source>
</evidence>
<feature type="repeat" description="PPR" evidence="3">
    <location>
        <begin position="326"/>
        <end position="360"/>
    </location>
</feature>
<dbReference type="Pfam" id="PF12854">
    <property type="entry name" value="PPR_1"/>
    <property type="match status" value="2"/>
</dbReference>
<dbReference type="Pfam" id="PF01535">
    <property type="entry name" value="PPR"/>
    <property type="match status" value="3"/>
</dbReference>
<gene>
    <name evidence="4" type="ORF">ILEXP_LOCUS22423</name>
    <name evidence="5" type="ORF">ILEXP_LOCUS22434</name>
    <name evidence="6" type="ORF">ILEXP_LOCUS27715</name>
</gene>
<dbReference type="NCBIfam" id="TIGR00756">
    <property type="entry name" value="PPR"/>
    <property type="match status" value="8"/>
</dbReference>
<dbReference type="Proteomes" id="UP001642360">
    <property type="component" value="Unassembled WGS sequence"/>
</dbReference>
<feature type="repeat" description="PPR" evidence="3">
    <location>
        <begin position="181"/>
        <end position="215"/>
    </location>
</feature>
<evidence type="ECO:0000256" key="1">
    <source>
        <dbReference type="ARBA" id="ARBA00007626"/>
    </source>
</evidence>
<evidence type="ECO:0000313" key="7">
    <source>
        <dbReference type="Proteomes" id="UP001642360"/>
    </source>
</evidence>
<evidence type="ECO:0000313" key="5">
    <source>
        <dbReference type="EMBL" id="CAK9154128.1"/>
    </source>
</evidence>
<dbReference type="EMBL" id="CAUOFW020002494">
    <property type="protein sequence ID" value="CAK9154116.1"/>
    <property type="molecule type" value="Genomic_DNA"/>
</dbReference>
<dbReference type="InterPro" id="IPR002885">
    <property type="entry name" value="PPR_rpt"/>
</dbReference>
<keyword evidence="2" id="KW-0677">Repeat</keyword>
<sequence length="777" mass="88437">MVQDCSRTKQNFDSNKHGNIMFLPPLLPPKPSINRKSITPSLALFFTLPDPPQPNQRPQPALEEHRQNESISNRCYWTKKIHKLCVIDRNVDQALNLLDHLRLRGYRPDYLNIGSIIHALCDAHRFSEAHNRFVLSLTSNCIPDERTCNVLIARLLDARTPFGTLHVIHCLIKEKPEFVTSLMNYNRLIDQMCWFSKLIEAHGLFFDMKTRGHSPNTVSYTTLINGYCKVGEVGTAQKLLDEMSECGVRPNSLTYSVFIRGILRKHDVEHGKKLISKLWEVMVDEDDQSVNNLAFGNLIDCLCREGLFHEVFKIAEDMPQGKSVFDEFAYGQMIDSFCRYGRYNGAARIVYMMRKRGCTPSLVAYNSIVHGLSEDDCMRAYQLLEEGKKFGYLPSEFTYKVLMEGLCRECDLCKAREVLKIMLNKKGVDKTRIYNIYLRALSLTNNSTELLNVLVFMLQTECQPDVITLNTVINGFCKMGRIEESLKVFHDMMTGKFCPPDVVTFTAIICGLLKTGRTEEAFDLLHNVMPKKGLSPGVVTYNAVIRGLFRLHRADDAMEVFNGMARGGVVANSTTYTIIIDGLCESDQIPEAKRLWDEVIWTSKVHDNFVYAAILKWLCRSGKFNEASDFLYELVDCGVTPNVVNYNIVIDGACKLGLKREAYQILGEMRNNGVVPDAVTWRILDKLHGNVKRFCAKDLTYKSNNEGSTEDAGSFGRTRGLFAWVIRRNKNCDGFAKNAIFEFSSHDMDIRWAADRFSKKQGIAYVNYDQLAFVSSL</sequence>
<accession>A0ABC8SA75</accession>